<feature type="region of interest" description="Disordered" evidence="1">
    <location>
        <begin position="1"/>
        <end position="36"/>
    </location>
</feature>
<dbReference type="AlphaFoldDB" id="A0A8S9IQ50"/>
<proteinExistence type="predicted"/>
<accession>A0A8S9IQ50</accession>
<evidence type="ECO:0000313" key="2">
    <source>
        <dbReference type="EMBL" id="KAF2572069.1"/>
    </source>
</evidence>
<feature type="region of interest" description="Disordered" evidence="1">
    <location>
        <begin position="119"/>
        <end position="152"/>
    </location>
</feature>
<evidence type="ECO:0000256" key="1">
    <source>
        <dbReference type="SAM" id="MobiDB-lite"/>
    </source>
</evidence>
<gene>
    <name evidence="2" type="ORF">F2Q70_00003048</name>
</gene>
<comment type="caution">
    <text evidence="2">The sequence shown here is derived from an EMBL/GenBank/DDBJ whole genome shotgun (WGS) entry which is preliminary data.</text>
</comment>
<sequence>MIGPALSHDPLPGPKTKTLDRSYRRKKKRSSKVEGRNRSTMFGSFFQQSRLDRLLDLIPIKSSLQIAPHIHRNSARNGYRAKGCIFQPLGRLSVRAPSARNRLQLLGTFPTRVRLSRTSPAPHLIRPLQENTSNSDGGSDGHQGRRTFVTEY</sequence>
<dbReference type="EMBL" id="QGKY02001015">
    <property type="protein sequence ID" value="KAF2572069.1"/>
    <property type="molecule type" value="Genomic_DNA"/>
</dbReference>
<organism evidence="2">
    <name type="scientific">Brassica cretica</name>
    <name type="common">Mustard</name>
    <dbReference type="NCBI Taxonomy" id="69181"/>
    <lineage>
        <taxon>Eukaryota</taxon>
        <taxon>Viridiplantae</taxon>
        <taxon>Streptophyta</taxon>
        <taxon>Embryophyta</taxon>
        <taxon>Tracheophyta</taxon>
        <taxon>Spermatophyta</taxon>
        <taxon>Magnoliopsida</taxon>
        <taxon>eudicotyledons</taxon>
        <taxon>Gunneridae</taxon>
        <taxon>Pentapetalae</taxon>
        <taxon>rosids</taxon>
        <taxon>malvids</taxon>
        <taxon>Brassicales</taxon>
        <taxon>Brassicaceae</taxon>
        <taxon>Brassiceae</taxon>
        <taxon>Brassica</taxon>
    </lineage>
</organism>
<name>A0A8S9IQ50_BRACR</name>
<protein>
    <submittedName>
        <fullName evidence="2">Uncharacterized protein</fullName>
    </submittedName>
</protein>
<reference evidence="2" key="1">
    <citation type="submission" date="2019-12" db="EMBL/GenBank/DDBJ databases">
        <title>Genome sequencing and annotation of Brassica cretica.</title>
        <authorList>
            <person name="Studholme D.J."/>
            <person name="Sarris P.F."/>
        </authorList>
    </citation>
    <scope>NUCLEOTIDE SEQUENCE</scope>
    <source>
        <strain evidence="2">PFS-102/07</strain>
        <tissue evidence="2">Leaf</tissue>
    </source>
</reference>